<dbReference type="InterPro" id="IPR043732">
    <property type="entry name" value="DUF5675"/>
</dbReference>
<gene>
    <name evidence="3" type="ORF">SAMN06265220_10780</name>
</gene>
<organism evidence="3 4">
    <name type="scientific">Flavobacterium nitrogenifigens</name>
    <dbReference type="NCBI Taxonomy" id="1617283"/>
    <lineage>
        <taxon>Bacteria</taxon>
        <taxon>Pseudomonadati</taxon>
        <taxon>Bacteroidota</taxon>
        <taxon>Flavobacteriia</taxon>
        <taxon>Flavobacteriales</taxon>
        <taxon>Flavobacteriaceae</taxon>
        <taxon>Flavobacterium</taxon>
    </lineage>
</organism>
<dbReference type="Proteomes" id="UP000319267">
    <property type="component" value="Unassembled WGS sequence"/>
</dbReference>
<keyword evidence="1" id="KW-0732">Signal</keyword>
<dbReference type="EMBL" id="FXTQ01000007">
    <property type="protein sequence ID" value="SMO92584.1"/>
    <property type="molecule type" value="Genomic_DNA"/>
</dbReference>
<proteinExistence type="predicted"/>
<dbReference type="Pfam" id="PF18925">
    <property type="entry name" value="DUF5675"/>
    <property type="match status" value="1"/>
</dbReference>
<evidence type="ECO:0000256" key="1">
    <source>
        <dbReference type="SAM" id="SignalP"/>
    </source>
</evidence>
<name>A0A521F944_9FLAO</name>
<evidence type="ECO:0000313" key="4">
    <source>
        <dbReference type="Proteomes" id="UP000319267"/>
    </source>
</evidence>
<feature type="domain" description="DUF5675" evidence="2">
    <location>
        <begin position="27"/>
        <end position="139"/>
    </location>
</feature>
<dbReference type="OrthoDB" id="707810at2"/>
<sequence>MKTLHIAVLITNLFFISSHSQNAFELTIQRQLSSKVCTMGYLVADGEVLCYTLELPWADNLNNISCVPAGRYAGILRYDKSDKWRIQLENVPNRTGVQIHIGNYTSEIKGCVLVGKEAQIEHCSVQNSSQAYLKIKKAFYGSDTPSSTPNKPIFVTFK</sequence>
<protein>
    <recommendedName>
        <fullName evidence="2">DUF5675 domain-containing protein</fullName>
    </recommendedName>
</protein>
<evidence type="ECO:0000259" key="2">
    <source>
        <dbReference type="Pfam" id="PF18925"/>
    </source>
</evidence>
<reference evidence="3 4" key="1">
    <citation type="submission" date="2017-05" db="EMBL/GenBank/DDBJ databases">
        <authorList>
            <person name="Varghese N."/>
            <person name="Submissions S."/>
        </authorList>
    </citation>
    <scope>NUCLEOTIDE SEQUENCE [LARGE SCALE GENOMIC DNA]</scope>
    <source>
        <strain evidence="3 4">DSM 29982</strain>
    </source>
</reference>
<dbReference type="AlphaFoldDB" id="A0A521F944"/>
<keyword evidence="4" id="KW-1185">Reference proteome</keyword>
<feature type="signal peptide" evidence="1">
    <location>
        <begin position="1"/>
        <end position="23"/>
    </location>
</feature>
<accession>A0A521F944</accession>
<evidence type="ECO:0000313" key="3">
    <source>
        <dbReference type="EMBL" id="SMO92584.1"/>
    </source>
</evidence>
<feature type="chain" id="PRO_5022055429" description="DUF5675 domain-containing protein" evidence="1">
    <location>
        <begin position="24"/>
        <end position="158"/>
    </location>
</feature>
<dbReference type="RefSeq" id="WP_142479125.1">
    <property type="nucleotide sequence ID" value="NZ_CP043612.1"/>
</dbReference>